<accession>A0A139WQ67</accession>
<proteinExistence type="predicted"/>
<dbReference type="Proteomes" id="UP000076925">
    <property type="component" value="Unassembled WGS sequence"/>
</dbReference>
<organism evidence="2 3">
    <name type="scientific">Scytonema hofmannii PCC 7110</name>
    <dbReference type="NCBI Taxonomy" id="128403"/>
    <lineage>
        <taxon>Bacteria</taxon>
        <taxon>Bacillati</taxon>
        <taxon>Cyanobacteriota</taxon>
        <taxon>Cyanophyceae</taxon>
        <taxon>Nostocales</taxon>
        <taxon>Scytonemataceae</taxon>
        <taxon>Scytonema</taxon>
    </lineage>
</organism>
<protein>
    <submittedName>
        <fullName evidence="2">Adenylate cyclase</fullName>
    </submittedName>
</protein>
<evidence type="ECO:0000259" key="1">
    <source>
        <dbReference type="Pfam" id="PF12770"/>
    </source>
</evidence>
<dbReference type="AlphaFoldDB" id="A0A139WQ67"/>
<dbReference type="RefSeq" id="WP_017740823.1">
    <property type="nucleotide sequence ID" value="NZ_KQ976356.1"/>
</dbReference>
<keyword evidence="3" id="KW-1185">Reference proteome</keyword>
<gene>
    <name evidence="2" type="ORF">WA1_51210</name>
</gene>
<reference evidence="2 3" key="1">
    <citation type="journal article" date="2013" name="Genome Biol. Evol.">
        <title>Genomes of Stigonematalean cyanobacteria (subsection V) and the evolution of oxygenic photosynthesis from prokaryotes to plastids.</title>
        <authorList>
            <person name="Dagan T."/>
            <person name="Roettger M."/>
            <person name="Stucken K."/>
            <person name="Landan G."/>
            <person name="Koch R."/>
            <person name="Major P."/>
            <person name="Gould S.B."/>
            <person name="Goremykin V.V."/>
            <person name="Rippka R."/>
            <person name="Tandeau de Marsac N."/>
            <person name="Gugger M."/>
            <person name="Lockhart P.J."/>
            <person name="Allen J.F."/>
            <person name="Brune I."/>
            <person name="Maus I."/>
            <person name="Puhler A."/>
            <person name="Martin W.F."/>
        </authorList>
    </citation>
    <scope>NUCLEOTIDE SEQUENCE [LARGE SCALE GENOMIC DNA]</scope>
    <source>
        <strain evidence="2 3">PCC 7110</strain>
    </source>
</reference>
<evidence type="ECO:0000313" key="3">
    <source>
        <dbReference type="Proteomes" id="UP000076925"/>
    </source>
</evidence>
<dbReference type="OrthoDB" id="5522963at2"/>
<evidence type="ECO:0000313" key="2">
    <source>
        <dbReference type="EMBL" id="KYC34576.1"/>
    </source>
</evidence>
<dbReference type="InterPro" id="IPR024983">
    <property type="entry name" value="CHAT_dom"/>
</dbReference>
<dbReference type="STRING" id="128403.WA1_51210"/>
<dbReference type="Gene3D" id="3.40.50.300">
    <property type="entry name" value="P-loop containing nucleotide triphosphate hydrolases"/>
    <property type="match status" value="1"/>
</dbReference>
<dbReference type="Pfam" id="PF12770">
    <property type="entry name" value="CHAT"/>
    <property type="match status" value="1"/>
</dbReference>
<dbReference type="Pfam" id="PF14516">
    <property type="entry name" value="AAA_35"/>
    <property type="match status" value="1"/>
</dbReference>
<comment type="caution">
    <text evidence="2">The sequence shown here is derived from an EMBL/GenBank/DDBJ whole genome shotgun (WGS) entry which is preliminary data.</text>
</comment>
<name>A0A139WQ67_9CYAN</name>
<sequence length="549" mass="61979">MSGHPSPTRKILLLSANPSGISQLRLDEEMREIQEGLRRAHMRDRFSIDRAEAVRYRDIHRAILEYEPHIIHFSGHGSPEDGLLFESEAGQQKLVDAEALAGLFQLFADQVDCVVLNACYSKYQATEIAQHINYVVGMSQDIGDKAAIEFAVGFYDALGADKDYEFAYKLGCQLIRMAGIPEHLTPQLLQRKHSPPEEPPRSGYPINTSSALELEYPNGHVPLSSPFYIEHDGIESVCYETLVKPGSLIRIKAPKLMGKTSLLTRILAHGSLQNYQAVYLDFGGIDKSVLINLDRFLRWLCGRVGDELNLNNRVDDAWNIKILGSNDNCTAYFKKHILAQIDSPLVLGLDEVDRLFPYSEVVEDFFGMLRSWHEKGKISDAWKQLRLVLAHSTEAYIPLDIHQSPFNAGVPVELEEFNQQQVQDLAYLHGMKGNNALIEELRSMVGGHPYLVRLALYHIAAGKVTLEHLLQSATTEAGIYANHLRSLLDILQPIPELAQAMKKVVNSTVPVELDSIQIYKLHSLGLVHQQSNYVMPRCQLYREYFRRVL</sequence>
<feature type="domain" description="CHAT" evidence="1">
    <location>
        <begin position="13"/>
        <end position="160"/>
    </location>
</feature>
<dbReference type="SUPFAM" id="SSF52540">
    <property type="entry name" value="P-loop containing nucleoside triphosphate hydrolases"/>
    <property type="match status" value="1"/>
</dbReference>
<dbReference type="EMBL" id="ANNX02000078">
    <property type="protein sequence ID" value="KYC34576.1"/>
    <property type="molecule type" value="Genomic_DNA"/>
</dbReference>
<dbReference type="InterPro" id="IPR027417">
    <property type="entry name" value="P-loop_NTPase"/>
</dbReference>